<dbReference type="InterPro" id="IPR034907">
    <property type="entry name" value="NDK-like_dom"/>
</dbReference>
<evidence type="ECO:0000256" key="6">
    <source>
        <dbReference type="PROSITE-ProRule" id="PRU00706"/>
    </source>
</evidence>
<comment type="caution">
    <text evidence="6">Lacks conserved residue(s) required for the propagation of feature annotation.</text>
</comment>
<comment type="similarity">
    <text evidence="2 6 7">Belongs to the NDK family.</text>
</comment>
<dbReference type="PANTHER" id="PTHR43109">
    <property type="entry name" value="NUCLEOSIDE DIPHOSPHATE KINASE 7"/>
    <property type="match status" value="1"/>
</dbReference>
<dbReference type="Proteomes" id="UP001318040">
    <property type="component" value="Chromosome 70"/>
</dbReference>
<keyword evidence="11" id="KW-0808">Transferase</keyword>
<evidence type="ECO:0000256" key="8">
    <source>
        <dbReference type="SAM" id="MobiDB-lite"/>
    </source>
</evidence>
<dbReference type="PRINTS" id="PR01243">
    <property type="entry name" value="NUCDPKINASE"/>
</dbReference>
<dbReference type="InterPro" id="IPR036850">
    <property type="entry name" value="NDK-like_dom_sf"/>
</dbReference>
<gene>
    <name evidence="11" type="primary">NME7</name>
</gene>
<keyword evidence="11" id="KW-0418">Kinase</keyword>
<dbReference type="FunFam" id="3.30.70.141:FF:000004">
    <property type="entry name" value="Nucleoside diphosphate kinase 7"/>
    <property type="match status" value="1"/>
</dbReference>
<dbReference type="GO" id="GO:0004550">
    <property type="term" value="F:nucleoside diphosphate kinase activity"/>
    <property type="evidence" value="ECO:0007669"/>
    <property type="project" value="InterPro"/>
</dbReference>
<keyword evidence="4" id="KW-0206">Cytoskeleton</keyword>
<dbReference type="GO" id="GO:0006228">
    <property type="term" value="P:UTP biosynthetic process"/>
    <property type="evidence" value="ECO:0007669"/>
    <property type="project" value="InterPro"/>
</dbReference>
<evidence type="ECO:0000313" key="10">
    <source>
        <dbReference type="Proteomes" id="UP001318040"/>
    </source>
</evidence>
<proteinExistence type="inferred from homology"/>
<keyword evidence="10" id="KW-1185">Reference proteome</keyword>
<evidence type="ECO:0000256" key="1">
    <source>
        <dbReference type="ARBA" id="ARBA00004430"/>
    </source>
</evidence>
<dbReference type="InterPro" id="IPR001564">
    <property type="entry name" value="Nucleoside_diP_kinase"/>
</dbReference>
<dbReference type="GO" id="GO:0006183">
    <property type="term" value="P:GTP biosynthetic process"/>
    <property type="evidence" value="ECO:0007669"/>
    <property type="project" value="InterPro"/>
</dbReference>
<dbReference type="PANTHER" id="PTHR43109:SF2">
    <property type="entry name" value="NUCLEOSIDE DIPHOSPHATE KINASE 7"/>
    <property type="match status" value="1"/>
</dbReference>
<dbReference type="SUPFAM" id="SSF54919">
    <property type="entry name" value="Nucleoside diphosphate kinase, NDK"/>
    <property type="match status" value="2"/>
</dbReference>
<dbReference type="KEGG" id="pmrn:116957151"/>
<dbReference type="SMART" id="SM00562">
    <property type="entry name" value="NDK"/>
    <property type="match status" value="2"/>
</dbReference>
<evidence type="ECO:0000313" key="11">
    <source>
        <dbReference type="RefSeq" id="XP_032835008.1"/>
    </source>
</evidence>
<protein>
    <submittedName>
        <fullName evidence="11">Nucleoside diphosphate kinase 7</fullName>
    </submittedName>
</protein>
<dbReference type="InterPro" id="IPR006602">
    <property type="entry name" value="DM10_dom"/>
</dbReference>
<evidence type="ECO:0000256" key="3">
    <source>
        <dbReference type="ARBA" id="ARBA00022490"/>
    </source>
</evidence>
<keyword evidence="5" id="KW-0966">Cell projection</keyword>
<dbReference type="PROSITE" id="PS51374">
    <property type="entry name" value="NDPK_LIKE"/>
    <property type="match status" value="2"/>
</dbReference>
<organism evidence="10 11">
    <name type="scientific">Petromyzon marinus</name>
    <name type="common">Sea lamprey</name>
    <dbReference type="NCBI Taxonomy" id="7757"/>
    <lineage>
        <taxon>Eukaryota</taxon>
        <taxon>Metazoa</taxon>
        <taxon>Chordata</taxon>
        <taxon>Craniata</taxon>
        <taxon>Vertebrata</taxon>
        <taxon>Cyclostomata</taxon>
        <taxon>Hyperoartia</taxon>
        <taxon>Petromyzontiformes</taxon>
        <taxon>Petromyzontidae</taxon>
        <taxon>Petromyzon</taxon>
    </lineage>
</organism>
<dbReference type="GO" id="GO:0006241">
    <property type="term" value="P:CTP biosynthetic process"/>
    <property type="evidence" value="ECO:0007669"/>
    <property type="project" value="InterPro"/>
</dbReference>
<comment type="subcellular location">
    <subcellularLocation>
        <location evidence="1">Cytoplasm</location>
        <location evidence="1">Cytoskeleton</location>
        <location evidence="1">Cilium axoneme</location>
    </subcellularLocation>
</comment>
<reference evidence="11" key="1">
    <citation type="submission" date="2025-08" db="UniProtKB">
        <authorList>
            <consortium name="RefSeq"/>
        </authorList>
    </citation>
    <scope>IDENTIFICATION</scope>
    <source>
        <tissue evidence="11">Sperm</tissue>
    </source>
</reference>
<dbReference type="CTD" id="29922"/>
<evidence type="ECO:0000256" key="5">
    <source>
        <dbReference type="ARBA" id="ARBA00023273"/>
    </source>
</evidence>
<dbReference type="PROSITE" id="PS51336">
    <property type="entry name" value="DM10"/>
    <property type="match status" value="1"/>
</dbReference>
<evidence type="ECO:0000256" key="4">
    <source>
        <dbReference type="ARBA" id="ARBA00023212"/>
    </source>
</evidence>
<sequence length="410" mass="44940">MGTRQQQQQLPSDERWCFMAEWLDPLAGITRKFSFRYFPHDRSVEMLELRTQRLFLRRSPCQGLAPSQVALGARLLVLGRELSLTAYGDAHTQSRLSLTRQRSLLLVKPHAVRWLGEVVEELSQRGLQVTRVRMVQLTRERAADFISVEQQQQQQQEEQQEEQEQGAAPTLDELLVQLISGPAVALELQGEGAVGVVASALGPSDPQQARATSPASLRARYGVSGALNVGHAPRDVTTAQRELAWFFPDEAGAGGDAGGGGGRLGNTARLGEVTCCIVKPHALATGCLGQILRSITQAGFEISAMATFVLDRVSAEEFYEVYKGVVPDYGAMVQELCSGVCLALEVRGDDAVRRFRELCGPTDPEVGRVLRPASLRAVLGTNKILNAVHCTDLVEDGELEVEYFFRILDN</sequence>
<name>A0AAJ7UHU4_PETMA</name>
<dbReference type="GO" id="GO:0005879">
    <property type="term" value="C:axonemal microtubule"/>
    <property type="evidence" value="ECO:0007669"/>
    <property type="project" value="TreeGrafter"/>
</dbReference>
<dbReference type="Pfam" id="PF00334">
    <property type="entry name" value="NDK"/>
    <property type="match status" value="2"/>
</dbReference>
<dbReference type="Gene3D" id="3.30.70.141">
    <property type="entry name" value="Nucleoside diphosphate kinase-like domain"/>
    <property type="match status" value="2"/>
</dbReference>
<dbReference type="CDD" id="cd04412">
    <property type="entry name" value="NDPk7B"/>
    <property type="match status" value="1"/>
</dbReference>
<dbReference type="AlphaFoldDB" id="A0AAJ7UHU4"/>
<evidence type="ECO:0000259" key="9">
    <source>
        <dbReference type="PROSITE" id="PS51336"/>
    </source>
</evidence>
<keyword evidence="3" id="KW-0963">Cytoplasm</keyword>
<dbReference type="SMART" id="SM00676">
    <property type="entry name" value="DM10"/>
    <property type="match status" value="1"/>
</dbReference>
<accession>A0AAJ7UHU4</accession>
<evidence type="ECO:0000256" key="2">
    <source>
        <dbReference type="ARBA" id="ARBA00008142"/>
    </source>
</evidence>
<feature type="domain" description="DM10" evidence="9">
    <location>
        <begin position="12"/>
        <end position="100"/>
    </location>
</feature>
<feature type="region of interest" description="Disordered" evidence="8">
    <location>
        <begin position="148"/>
        <end position="167"/>
    </location>
</feature>
<evidence type="ECO:0000256" key="7">
    <source>
        <dbReference type="RuleBase" id="RU004011"/>
    </source>
</evidence>
<dbReference type="InterPro" id="IPR037993">
    <property type="entry name" value="NDPk7B"/>
</dbReference>
<dbReference type="RefSeq" id="XP_032835008.1">
    <property type="nucleotide sequence ID" value="XM_032979117.1"/>
</dbReference>